<proteinExistence type="predicted"/>
<evidence type="ECO:0008006" key="4">
    <source>
        <dbReference type="Google" id="ProtNLM"/>
    </source>
</evidence>
<evidence type="ECO:0000313" key="2">
    <source>
        <dbReference type="EMBL" id="MFD2117268.1"/>
    </source>
</evidence>
<feature type="chain" id="PRO_5046361873" description="Lipoprotein" evidence="1">
    <location>
        <begin position="20"/>
        <end position="352"/>
    </location>
</feature>
<dbReference type="Proteomes" id="UP001597362">
    <property type="component" value="Unassembled WGS sequence"/>
</dbReference>
<protein>
    <recommendedName>
        <fullName evidence="4">Lipoprotein</fullName>
    </recommendedName>
</protein>
<gene>
    <name evidence="2" type="ORF">ACFSJH_16180</name>
</gene>
<evidence type="ECO:0000313" key="3">
    <source>
        <dbReference type="Proteomes" id="UP001597362"/>
    </source>
</evidence>
<dbReference type="RefSeq" id="WP_377774273.1">
    <property type="nucleotide sequence ID" value="NZ_JBHUHO010000038.1"/>
</dbReference>
<dbReference type="EMBL" id="JBHUHO010000038">
    <property type="protein sequence ID" value="MFD2117268.1"/>
    <property type="molecule type" value="Genomic_DNA"/>
</dbReference>
<keyword evidence="3" id="KW-1185">Reference proteome</keyword>
<dbReference type="PROSITE" id="PS51257">
    <property type="entry name" value="PROKAR_LIPOPROTEIN"/>
    <property type="match status" value="1"/>
</dbReference>
<comment type="caution">
    <text evidence="2">The sequence shown here is derived from an EMBL/GenBank/DDBJ whole genome shotgun (WGS) entry which is preliminary data.</text>
</comment>
<keyword evidence="1" id="KW-0732">Signal</keyword>
<feature type="signal peptide" evidence="1">
    <location>
        <begin position="1"/>
        <end position="19"/>
    </location>
</feature>
<evidence type="ECO:0000256" key="1">
    <source>
        <dbReference type="SAM" id="SignalP"/>
    </source>
</evidence>
<sequence>MRKIKIYFWLIGCTFVLLAGCSKTSESVNNGNNASNGTNNQLVTQSPLDIFDNQTSNSTRSMGSFSFGFQHADNGERALFDFTGEPISLPFYATGQDEDVHSEFGLILLVDGQIQPYTIKKGNEIISEEQVMNQFTLAHEETVEFDAVFTPQSGRKGERVGVAFVTILQPDYQPENIKNSNFGMYHHLSSTTYQEIEMKDNGTGQKKAYKETTMEDIPQGILDLGENVIIDGVANYLDAGAVIKLIGTGEEQDPIVAVNGKTTFKFQIYGGVEATYNTTIFINHQPVKVNGNYDYITTKTAKGKLTTVAVEIDTTELEEINTIYAVTGMSERDYLTDNVTPHKTKSRLLINK</sequence>
<accession>A0ABW4YP37</accession>
<reference evidence="3" key="1">
    <citation type="journal article" date="2019" name="Int. J. Syst. Evol. Microbiol.">
        <title>The Global Catalogue of Microorganisms (GCM) 10K type strain sequencing project: providing services to taxonomists for standard genome sequencing and annotation.</title>
        <authorList>
            <consortium name="The Broad Institute Genomics Platform"/>
            <consortium name="The Broad Institute Genome Sequencing Center for Infectious Disease"/>
            <person name="Wu L."/>
            <person name="Ma J."/>
        </authorList>
    </citation>
    <scope>NUCLEOTIDE SEQUENCE [LARGE SCALE GENOMIC DNA]</scope>
    <source>
        <strain evidence="3">GH52</strain>
    </source>
</reference>
<organism evidence="2 3">
    <name type="scientific">Paenibacillus yanchengensis</name>
    <dbReference type="NCBI Taxonomy" id="2035833"/>
    <lineage>
        <taxon>Bacteria</taxon>
        <taxon>Bacillati</taxon>
        <taxon>Bacillota</taxon>
        <taxon>Bacilli</taxon>
        <taxon>Bacillales</taxon>
        <taxon>Paenibacillaceae</taxon>
        <taxon>Paenibacillus</taxon>
    </lineage>
</organism>
<name>A0ABW4YP37_9BACL</name>